<dbReference type="InterPro" id="IPR024584">
    <property type="entry name" value="Tuberin_N"/>
</dbReference>
<dbReference type="Proteomes" id="UP000595437">
    <property type="component" value="Chromosome 10"/>
</dbReference>
<dbReference type="EMBL" id="CP045899">
    <property type="protein sequence ID" value="QQP40815.1"/>
    <property type="molecule type" value="Genomic_DNA"/>
</dbReference>
<evidence type="ECO:0000259" key="1">
    <source>
        <dbReference type="Pfam" id="PF11864"/>
    </source>
</evidence>
<dbReference type="AlphaFoldDB" id="A0A7T8H0J5"/>
<feature type="non-terminal residue" evidence="2">
    <location>
        <position position="132"/>
    </location>
</feature>
<sequence>RHSLLRLPGVTRGSSYSRLGIVRPAFFHLIKDNQTLRANEDFEHHVALLYVLTEKGKDILYFEDEFGPFVKSLIPSIVPQRPSTLKFLEMIKTCLQFNASYLDPDVILAFIRLVSSLVTSTNDKGETIACLQ</sequence>
<dbReference type="Pfam" id="PF11864">
    <property type="entry name" value="DUF3384"/>
    <property type="match status" value="1"/>
</dbReference>
<evidence type="ECO:0000313" key="2">
    <source>
        <dbReference type="EMBL" id="QQP40815.1"/>
    </source>
</evidence>
<gene>
    <name evidence="2" type="ORF">FKW44_014988</name>
</gene>
<accession>A0A7T8H0J5</accession>
<proteinExistence type="predicted"/>
<feature type="non-terminal residue" evidence="2">
    <location>
        <position position="1"/>
    </location>
</feature>
<dbReference type="OrthoDB" id="5797019at2759"/>
<evidence type="ECO:0000313" key="3">
    <source>
        <dbReference type="Proteomes" id="UP000595437"/>
    </source>
</evidence>
<feature type="domain" description="Tuberin N-terminal" evidence="1">
    <location>
        <begin position="21"/>
        <end position="132"/>
    </location>
</feature>
<name>A0A7T8H0J5_CALRO</name>
<keyword evidence="3" id="KW-1185">Reference proteome</keyword>
<reference evidence="3" key="1">
    <citation type="submission" date="2021-01" db="EMBL/GenBank/DDBJ databases">
        <title>Caligus Genome Assembly.</title>
        <authorList>
            <person name="Gallardo-Escarate C."/>
        </authorList>
    </citation>
    <scope>NUCLEOTIDE SEQUENCE [LARGE SCALE GENOMIC DNA]</scope>
</reference>
<protein>
    <submittedName>
        <fullName evidence="2">Tuberinlike</fullName>
    </submittedName>
</protein>
<organism evidence="2 3">
    <name type="scientific">Caligus rogercresseyi</name>
    <name type="common">Sea louse</name>
    <dbReference type="NCBI Taxonomy" id="217165"/>
    <lineage>
        <taxon>Eukaryota</taxon>
        <taxon>Metazoa</taxon>
        <taxon>Ecdysozoa</taxon>
        <taxon>Arthropoda</taxon>
        <taxon>Crustacea</taxon>
        <taxon>Multicrustacea</taxon>
        <taxon>Hexanauplia</taxon>
        <taxon>Copepoda</taxon>
        <taxon>Siphonostomatoida</taxon>
        <taxon>Caligidae</taxon>
        <taxon>Caligus</taxon>
    </lineage>
</organism>